<dbReference type="EMBL" id="KU598975">
    <property type="protein sequence ID" value="AMM44588.1"/>
    <property type="molecule type" value="Genomic_DNA"/>
</dbReference>
<dbReference type="Proteomes" id="UP000202699">
    <property type="component" value="Segment"/>
</dbReference>
<reference evidence="2" key="1">
    <citation type="submission" date="2016-01" db="EMBL/GenBank/DDBJ databases">
        <title>A eukaryotic-like serine/threonine kinase protects bacteria against viruses.</title>
        <authorList>
            <person name="Depardieu F."/>
            <person name="Didier J.-P."/>
            <person name="Bernheim A."/>
            <person name="Sherlock A."/>
            <person name="Molina H."/>
            <person name="Duclos B."/>
            <person name="Bikard D."/>
        </authorList>
    </citation>
    <scope>NUCLEOTIDE SEQUENCE [LARGE SCALE GENOMIC DNA]</scope>
</reference>
<name>A0A141VTP5_9CAUD</name>
<keyword evidence="3" id="KW-1185">Reference proteome</keyword>
<dbReference type="KEGG" id="vg:29122891"/>
<dbReference type="OrthoDB" id="15711at10239"/>
<evidence type="ECO:0000256" key="1">
    <source>
        <dbReference type="SAM" id="MobiDB-lite"/>
    </source>
</evidence>
<feature type="region of interest" description="Disordered" evidence="1">
    <location>
        <begin position="53"/>
        <end position="79"/>
    </location>
</feature>
<dbReference type="GeneID" id="29122891"/>
<proteinExistence type="predicted"/>
<feature type="compositionally biased region" description="Basic and acidic residues" evidence="1">
    <location>
        <begin position="57"/>
        <end position="79"/>
    </location>
</feature>
<evidence type="ECO:0000313" key="3">
    <source>
        <dbReference type="Proteomes" id="UP000202699"/>
    </source>
</evidence>
<protein>
    <submittedName>
        <fullName evidence="2">Uncharacterized protein</fullName>
    </submittedName>
</protein>
<sequence length="117" mass="13527">MKTKQIYFYDGTPYLVIENHNGEMEYPKGQWTDIEPPEGIYTPCHFDGKQWIGNTKENWEDSQPKSENEDTTNKNNEKEDIIADLSLELLKTQEELMDVRKDISDLTIQILGGTTNA</sequence>
<accession>A0A141VTP5</accession>
<evidence type="ECO:0000313" key="2">
    <source>
        <dbReference type="EMBL" id="AMM44588.1"/>
    </source>
</evidence>
<organism evidence="2 3">
    <name type="scientific">Staphylococcus phage CNPx</name>
    <dbReference type="NCBI Taxonomy" id="1792269"/>
    <lineage>
        <taxon>Viruses</taxon>
        <taxon>Duplodnaviria</taxon>
        <taxon>Heunggongvirae</taxon>
        <taxon>Uroviricota</taxon>
        <taxon>Caudoviricetes</taxon>
        <taxon>Rockefellervirus</taxon>
        <taxon>Rockefellervirus CNPx</taxon>
    </lineage>
</organism>
<dbReference type="RefSeq" id="YP_009302044.1">
    <property type="nucleotide sequence ID" value="NC_031241.1"/>
</dbReference>